<sequence>MNANARGWPTNNNYWSATPDGSNYYNVNLNNGNVNSNNPSNTNYASCVSGQHKVSGAILLK</sequence>
<proteinExistence type="predicted"/>
<dbReference type="EMBL" id="CP033579">
    <property type="protein sequence ID" value="AYV24956.1"/>
    <property type="molecule type" value="Genomic_DNA"/>
</dbReference>
<name>A0A3G4VJF6_9VIBR</name>
<dbReference type="RefSeq" id="WP_107686077.1">
    <property type="nucleotide sequence ID" value="NZ_CP033579.1"/>
</dbReference>
<reference evidence="2 3" key="1">
    <citation type="submission" date="2018-11" db="EMBL/GenBank/DDBJ databases">
        <title>Complete Genome Sequence of Vbrio mediterranei 117-T6: a Potential Pathogen Bacteria Isolated from the Conchocelis of Pyropia.</title>
        <authorList>
            <person name="Liu Q."/>
        </authorList>
    </citation>
    <scope>NUCLEOTIDE SEQUENCE [LARGE SCALE GENOMIC DNA]</scope>
    <source>
        <strain evidence="2 3">117-T6</strain>
        <plasmid evidence="2 3">unnamed</plasmid>
    </source>
</reference>
<protein>
    <recommendedName>
        <fullName evidence="1">InvasinE Adhesion domain-containing protein</fullName>
    </recommendedName>
</protein>
<geneLocation type="plasmid" evidence="2">
    <name>unnamed</name>
</geneLocation>
<accession>A0A3G4VJF6</accession>
<gene>
    <name evidence="2" type="ORF">ECB94_26890</name>
</gene>
<evidence type="ECO:0000313" key="2">
    <source>
        <dbReference type="EMBL" id="AYV24956.1"/>
    </source>
</evidence>
<keyword evidence="2" id="KW-0614">Plasmid</keyword>
<dbReference type="AlphaFoldDB" id="A0A3G4VJF6"/>
<evidence type="ECO:0000313" key="3">
    <source>
        <dbReference type="Proteomes" id="UP000279760"/>
    </source>
</evidence>
<dbReference type="Pfam" id="PF05689">
    <property type="entry name" value="InvE_AD"/>
    <property type="match status" value="1"/>
</dbReference>
<dbReference type="InterPro" id="IPR008541">
    <property type="entry name" value="InvE_AD"/>
</dbReference>
<organism evidence="2 3">
    <name type="scientific">Vibrio mediterranei</name>
    <dbReference type="NCBI Taxonomy" id="689"/>
    <lineage>
        <taxon>Bacteria</taxon>
        <taxon>Pseudomonadati</taxon>
        <taxon>Pseudomonadota</taxon>
        <taxon>Gammaproteobacteria</taxon>
        <taxon>Vibrionales</taxon>
        <taxon>Vibrionaceae</taxon>
        <taxon>Vibrio</taxon>
    </lineage>
</organism>
<feature type="domain" description="InvasinE Adhesion" evidence="1">
    <location>
        <begin position="5"/>
        <end position="48"/>
    </location>
</feature>
<dbReference type="Proteomes" id="UP000279760">
    <property type="component" value="Plasmid unnamed"/>
</dbReference>
<evidence type="ECO:0000259" key="1">
    <source>
        <dbReference type="Pfam" id="PF05689"/>
    </source>
</evidence>